<dbReference type="Proteomes" id="UP000275267">
    <property type="component" value="Unassembled WGS sequence"/>
</dbReference>
<comment type="caution">
    <text evidence="2">The sequence shown here is derived from an EMBL/GenBank/DDBJ whole genome shotgun (WGS) entry which is preliminary data.</text>
</comment>
<feature type="region of interest" description="Disordered" evidence="1">
    <location>
        <begin position="141"/>
        <end position="192"/>
    </location>
</feature>
<evidence type="ECO:0000313" key="3">
    <source>
        <dbReference type="Proteomes" id="UP000275267"/>
    </source>
</evidence>
<reference evidence="3" key="1">
    <citation type="journal article" date="2019" name="Nat. Commun.">
        <title>The genome of broomcorn millet.</title>
        <authorList>
            <person name="Zou C."/>
            <person name="Miki D."/>
            <person name="Li D."/>
            <person name="Tang Q."/>
            <person name="Xiao L."/>
            <person name="Rajput S."/>
            <person name="Deng P."/>
            <person name="Jia W."/>
            <person name="Huang R."/>
            <person name="Zhang M."/>
            <person name="Sun Y."/>
            <person name="Hu J."/>
            <person name="Fu X."/>
            <person name="Schnable P.S."/>
            <person name="Li F."/>
            <person name="Zhang H."/>
            <person name="Feng B."/>
            <person name="Zhu X."/>
            <person name="Liu R."/>
            <person name="Schnable J.C."/>
            <person name="Zhu J.-K."/>
            <person name="Zhang H."/>
        </authorList>
    </citation>
    <scope>NUCLEOTIDE SEQUENCE [LARGE SCALE GENOMIC DNA]</scope>
</reference>
<feature type="compositionally biased region" description="Basic and acidic residues" evidence="1">
    <location>
        <begin position="175"/>
        <end position="192"/>
    </location>
</feature>
<feature type="region of interest" description="Disordered" evidence="1">
    <location>
        <begin position="259"/>
        <end position="305"/>
    </location>
</feature>
<dbReference type="EMBL" id="PQIB02000003">
    <property type="protein sequence ID" value="RLN28258.1"/>
    <property type="molecule type" value="Genomic_DNA"/>
</dbReference>
<evidence type="ECO:0000256" key="1">
    <source>
        <dbReference type="SAM" id="MobiDB-lite"/>
    </source>
</evidence>
<protein>
    <submittedName>
        <fullName evidence="2">Uncharacterized protein</fullName>
    </submittedName>
</protein>
<evidence type="ECO:0000313" key="2">
    <source>
        <dbReference type="EMBL" id="RLN28258.1"/>
    </source>
</evidence>
<keyword evidence="3" id="KW-1185">Reference proteome</keyword>
<sequence>MTMPNAVNGNAAPRRRWHPASVTASRGGAVSSAGAAAAAAGSGALTSPPPVRESLLPSLGLLPFRSFLASSFRSDLLFSFLLFGLVESESSPASLVVSAAQRGETSLPVSDAAQLGLGVSVPDRRDEAAAARIRLRFIRLRPRPPAGRGGPDGLDPEQRHRRERGRGHQPLAPDHQQRERQDPANHEELRPDAKARAFAAGRCRHRRVLRHRKLPPLLGRRLRGGDHRWRGGAGARWRLLGFLRRPWFLTTRSAREVGKPVWTGSGPARAGGRREARRRRRRPPAEGRFSGLVVGIAGGGRRRRA</sequence>
<name>A0A3L6SXW0_PANMI</name>
<proteinExistence type="predicted"/>
<dbReference type="AlphaFoldDB" id="A0A3L6SXW0"/>
<gene>
    <name evidence="2" type="ORF">C2845_PM05G00870</name>
</gene>
<organism evidence="2 3">
    <name type="scientific">Panicum miliaceum</name>
    <name type="common">Proso millet</name>
    <name type="synonym">Broomcorn millet</name>
    <dbReference type="NCBI Taxonomy" id="4540"/>
    <lineage>
        <taxon>Eukaryota</taxon>
        <taxon>Viridiplantae</taxon>
        <taxon>Streptophyta</taxon>
        <taxon>Embryophyta</taxon>
        <taxon>Tracheophyta</taxon>
        <taxon>Spermatophyta</taxon>
        <taxon>Magnoliopsida</taxon>
        <taxon>Liliopsida</taxon>
        <taxon>Poales</taxon>
        <taxon>Poaceae</taxon>
        <taxon>PACMAD clade</taxon>
        <taxon>Panicoideae</taxon>
        <taxon>Panicodae</taxon>
        <taxon>Paniceae</taxon>
        <taxon>Panicinae</taxon>
        <taxon>Panicum</taxon>
        <taxon>Panicum sect. Panicum</taxon>
    </lineage>
</organism>
<feature type="region of interest" description="Disordered" evidence="1">
    <location>
        <begin position="1"/>
        <end position="23"/>
    </location>
</feature>
<accession>A0A3L6SXW0</accession>